<dbReference type="EMBL" id="JBHSLD010000009">
    <property type="protein sequence ID" value="MFC5381464.1"/>
    <property type="molecule type" value="Genomic_DNA"/>
</dbReference>
<evidence type="ECO:0000259" key="1">
    <source>
        <dbReference type="PROSITE" id="PS50042"/>
    </source>
</evidence>
<gene>
    <name evidence="2" type="ORF">ACFPJ6_11735</name>
</gene>
<evidence type="ECO:0000313" key="3">
    <source>
        <dbReference type="Proteomes" id="UP001596122"/>
    </source>
</evidence>
<accession>A0ABW0GPC5</accession>
<dbReference type="InterPro" id="IPR014710">
    <property type="entry name" value="RmlC-like_jellyroll"/>
</dbReference>
<name>A0ABW0GPC5_9MICO</name>
<dbReference type="RefSeq" id="WP_340269349.1">
    <property type="nucleotide sequence ID" value="NZ_JBBEOG010000004.1"/>
</dbReference>
<dbReference type="Gene3D" id="2.60.120.10">
    <property type="entry name" value="Jelly Rolls"/>
    <property type="match status" value="1"/>
</dbReference>
<dbReference type="PROSITE" id="PS50042">
    <property type="entry name" value="CNMP_BINDING_3"/>
    <property type="match status" value="1"/>
</dbReference>
<sequence>MDLVEGSVTSVSWIPSELVDGILRAGFDVGLGHYDRPPGPRLPPGALRDLVDSDAVRVVHRVSGRLRRRNGRVDAAFGADSDGFAGGTTLTLGPARLRFPAVSMPLTRRPPVITSSGASFVQTFGARTAVPLPRTHRTWPYLRLRPPLVWTTLELRLDWEGGVRWRLLDASDFPRHWVFDAEGALVGRSATADWSSWLRGQAGAGADAQEPAVAAATSDFEQRLADLVMSVRSRRFVRVSAGECLIRQGDPDTSVALVLDGIADVLIDGEVVGVVGPGAVVGERAGLGTGLRTASVVARTQLRAAVVPAGALARHAREDLAESHGLERSAPET</sequence>
<organism evidence="2 3">
    <name type="scientific">Aquipuribacter nitratireducens</name>
    <dbReference type="NCBI Taxonomy" id="650104"/>
    <lineage>
        <taxon>Bacteria</taxon>
        <taxon>Bacillati</taxon>
        <taxon>Actinomycetota</taxon>
        <taxon>Actinomycetes</taxon>
        <taxon>Micrococcales</taxon>
        <taxon>Intrasporangiaceae</taxon>
        <taxon>Aquipuribacter</taxon>
    </lineage>
</organism>
<feature type="domain" description="Cyclic nucleotide-binding" evidence="1">
    <location>
        <begin position="221"/>
        <end position="307"/>
    </location>
</feature>
<dbReference type="Pfam" id="PF00027">
    <property type="entry name" value="cNMP_binding"/>
    <property type="match status" value="1"/>
</dbReference>
<protein>
    <submittedName>
        <fullName evidence="2">Cyclic nucleotide-binding domain-containing protein</fullName>
    </submittedName>
</protein>
<dbReference type="CDD" id="cd00038">
    <property type="entry name" value="CAP_ED"/>
    <property type="match status" value="1"/>
</dbReference>
<dbReference type="Proteomes" id="UP001596122">
    <property type="component" value="Unassembled WGS sequence"/>
</dbReference>
<reference evidence="3" key="1">
    <citation type="journal article" date="2019" name="Int. J. Syst. Evol. Microbiol.">
        <title>The Global Catalogue of Microorganisms (GCM) 10K type strain sequencing project: providing services to taxonomists for standard genome sequencing and annotation.</title>
        <authorList>
            <consortium name="The Broad Institute Genomics Platform"/>
            <consortium name="The Broad Institute Genome Sequencing Center for Infectious Disease"/>
            <person name="Wu L."/>
            <person name="Ma J."/>
        </authorList>
    </citation>
    <scope>NUCLEOTIDE SEQUENCE [LARGE SCALE GENOMIC DNA]</scope>
    <source>
        <strain evidence="3">CCUG 43114</strain>
    </source>
</reference>
<proteinExistence type="predicted"/>
<dbReference type="SMART" id="SM00100">
    <property type="entry name" value="cNMP"/>
    <property type="match status" value="1"/>
</dbReference>
<keyword evidence="3" id="KW-1185">Reference proteome</keyword>
<evidence type="ECO:0000313" key="2">
    <source>
        <dbReference type="EMBL" id="MFC5381464.1"/>
    </source>
</evidence>
<dbReference type="SUPFAM" id="SSF51206">
    <property type="entry name" value="cAMP-binding domain-like"/>
    <property type="match status" value="1"/>
</dbReference>
<dbReference type="InterPro" id="IPR000595">
    <property type="entry name" value="cNMP-bd_dom"/>
</dbReference>
<dbReference type="InterPro" id="IPR018490">
    <property type="entry name" value="cNMP-bd_dom_sf"/>
</dbReference>
<comment type="caution">
    <text evidence="2">The sequence shown here is derived from an EMBL/GenBank/DDBJ whole genome shotgun (WGS) entry which is preliminary data.</text>
</comment>